<dbReference type="AlphaFoldDB" id="A0A7X0MSP1"/>
<accession>A0A7X0MSP1</accession>
<dbReference type="EMBL" id="JACHBU010000003">
    <property type="protein sequence ID" value="MBB6508430.1"/>
    <property type="molecule type" value="Genomic_DNA"/>
</dbReference>
<protein>
    <submittedName>
        <fullName evidence="2">CHAD domain-containing protein</fullName>
    </submittedName>
</protein>
<dbReference type="InterPro" id="IPR007899">
    <property type="entry name" value="CHAD_dom"/>
</dbReference>
<feature type="domain" description="CHAD" evidence="1">
    <location>
        <begin position="8"/>
        <end position="287"/>
    </location>
</feature>
<dbReference type="PROSITE" id="PS51708">
    <property type="entry name" value="CHAD"/>
    <property type="match status" value="1"/>
</dbReference>
<name>A0A7X0MSP1_9HYPH</name>
<dbReference type="SMART" id="SM00880">
    <property type="entry name" value="CHAD"/>
    <property type="match status" value="1"/>
</dbReference>
<dbReference type="Proteomes" id="UP000585437">
    <property type="component" value="Unassembled WGS sequence"/>
</dbReference>
<dbReference type="InterPro" id="IPR038186">
    <property type="entry name" value="CHAD_dom_sf"/>
</dbReference>
<proteinExistence type="predicted"/>
<dbReference type="RefSeq" id="WP_184654429.1">
    <property type="nucleotide sequence ID" value="NZ_JACHBU010000003.1"/>
</dbReference>
<reference evidence="2 3" key="1">
    <citation type="submission" date="2020-08" db="EMBL/GenBank/DDBJ databases">
        <title>The Agave Microbiome: Exploring the role of microbial communities in plant adaptations to desert environments.</title>
        <authorList>
            <person name="Partida-Martinez L.P."/>
        </authorList>
    </citation>
    <scope>NUCLEOTIDE SEQUENCE [LARGE SCALE GENOMIC DNA]</scope>
    <source>
        <strain evidence="2 3">AS3.12</strain>
    </source>
</reference>
<evidence type="ECO:0000313" key="2">
    <source>
        <dbReference type="EMBL" id="MBB6508430.1"/>
    </source>
</evidence>
<evidence type="ECO:0000313" key="3">
    <source>
        <dbReference type="Proteomes" id="UP000585437"/>
    </source>
</evidence>
<evidence type="ECO:0000259" key="1">
    <source>
        <dbReference type="PROSITE" id="PS51708"/>
    </source>
</evidence>
<dbReference type="PANTHER" id="PTHR39339">
    <property type="entry name" value="SLR1444 PROTEIN"/>
    <property type="match status" value="1"/>
</dbReference>
<sequence>MAYHLRPDKPFTAEFVAVAEQQLSKAVRYLADKPDGEHTAIHDARKRFKRVRALYRLIQPDAKEFRSRENKRIGDMARSLSAVRDATALVETVDYLAGQSTLPEEQAALAFARDALSKRRDEIAESQEDLPARMATAVIICHEAIDALHGLSLDDKPEKTAHRLAKVWKKQRLQALAAIKECEGNAHAEAFHELRKSGQTYWMHLALLRDIWPSAMRAKQAEAKSLVDLLGHEHDLSVLSGLVNESPDLFGDSDTLARLLAAIIARQQALRKEALPIAQSVFSDSAATESKLVALLWKHAAS</sequence>
<dbReference type="Gene3D" id="1.40.20.10">
    <property type="entry name" value="CHAD domain"/>
    <property type="match status" value="1"/>
</dbReference>
<dbReference type="Pfam" id="PF05235">
    <property type="entry name" value="CHAD"/>
    <property type="match status" value="1"/>
</dbReference>
<gene>
    <name evidence="2" type="ORF">F4695_001779</name>
</gene>
<keyword evidence="3" id="KW-1185">Reference proteome</keyword>
<dbReference type="PANTHER" id="PTHR39339:SF1">
    <property type="entry name" value="CHAD DOMAIN-CONTAINING PROTEIN"/>
    <property type="match status" value="1"/>
</dbReference>
<comment type="caution">
    <text evidence="2">The sequence shown here is derived from an EMBL/GenBank/DDBJ whole genome shotgun (WGS) entry which is preliminary data.</text>
</comment>
<organism evidence="2 3">
    <name type="scientific">Rhizobium soli</name>
    <dbReference type="NCBI Taxonomy" id="424798"/>
    <lineage>
        <taxon>Bacteria</taxon>
        <taxon>Pseudomonadati</taxon>
        <taxon>Pseudomonadota</taxon>
        <taxon>Alphaproteobacteria</taxon>
        <taxon>Hyphomicrobiales</taxon>
        <taxon>Rhizobiaceae</taxon>
        <taxon>Rhizobium/Agrobacterium group</taxon>
        <taxon>Rhizobium</taxon>
    </lineage>
</organism>